<dbReference type="RefSeq" id="WP_147713600.1">
    <property type="nucleotide sequence ID" value="NZ_VKAD01000001.1"/>
</dbReference>
<dbReference type="InterPro" id="IPR027417">
    <property type="entry name" value="P-loop_NTPase"/>
</dbReference>
<evidence type="ECO:0000256" key="1">
    <source>
        <dbReference type="ARBA" id="ARBA00022679"/>
    </source>
</evidence>
<dbReference type="Pfam" id="PF13432">
    <property type="entry name" value="TPR_16"/>
    <property type="match status" value="1"/>
</dbReference>
<feature type="repeat" description="TPR" evidence="2">
    <location>
        <begin position="180"/>
        <end position="213"/>
    </location>
</feature>
<evidence type="ECO:0000256" key="2">
    <source>
        <dbReference type="PROSITE-ProRule" id="PRU00339"/>
    </source>
</evidence>
<organism evidence="3 4">
    <name type="scientific">Reinekea thalattae</name>
    <dbReference type="NCBI Taxonomy" id="2593301"/>
    <lineage>
        <taxon>Bacteria</taxon>
        <taxon>Pseudomonadati</taxon>
        <taxon>Pseudomonadota</taxon>
        <taxon>Gammaproteobacteria</taxon>
        <taxon>Oceanospirillales</taxon>
        <taxon>Saccharospirillaceae</taxon>
        <taxon>Reinekea</taxon>
    </lineage>
</organism>
<protein>
    <submittedName>
        <fullName evidence="3">Tetratricopeptide repeat protein</fullName>
    </submittedName>
</protein>
<evidence type="ECO:0000313" key="3">
    <source>
        <dbReference type="EMBL" id="TXR54202.1"/>
    </source>
</evidence>
<dbReference type="Proteomes" id="UP000321764">
    <property type="component" value="Unassembled WGS sequence"/>
</dbReference>
<accession>A0A5C8Z8G5</accession>
<feature type="repeat" description="TPR" evidence="2">
    <location>
        <begin position="146"/>
        <end position="179"/>
    </location>
</feature>
<dbReference type="AlphaFoldDB" id="A0A5C8Z8G5"/>
<comment type="caution">
    <text evidence="3">The sequence shown here is derived from an EMBL/GenBank/DDBJ whole genome shotgun (WGS) entry which is preliminary data.</text>
</comment>
<dbReference type="SMART" id="SM00028">
    <property type="entry name" value="TPR"/>
    <property type="match status" value="6"/>
</dbReference>
<dbReference type="Pfam" id="PF00515">
    <property type="entry name" value="TPR_1"/>
    <property type="match status" value="1"/>
</dbReference>
<dbReference type="Gene3D" id="3.40.50.300">
    <property type="entry name" value="P-loop containing nucleotide triphosphate hydrolases"/>
    <property type="match status" value="1"/>
</dbReference>
<dbReference type="InterPro" id="IPR026634">
    <property type="entry name" value="TPST-like"/>
</dbReference>
<dbReference type="PROSITE" id="PS50005">
    <property type="entry name" value="TPR"/>
    <property type="match status" value="3"/>
</dbReference>
<name>A0A5C8Z8G5_9GAMM</name>
<dbReference type="Pfam" id="PF13181">
    <property type="entry name" value="TPR_8"/>
    <property type="match status" value="3"/>
</dbReference>
<dbReference type="SUPFAM" id="SSF52540">
    <property type="entry name" value="P-loop containing nucleoside triphosphate hydrolases"/>
    <property type="match status" value="1"/>
</dbReference>
<dbReference type="InterPro" id="IPR011990">
    <property type="entry name" value="TPR-like_helical_dom_sf"/>
</dbReference>
<dbReference type="PANTHER" id="PTHR12788:SF10">
    <property type="entry name" value="PROTEIN-TYROSINE SULFOTRANSFERASE"/>
    <property type="match status" value="1"/>
</dbReference>
<dbReference type="OrthoDB" id="9815894at2"/>
<evidence type="ECO:0000313" key="4">
    <source>
        <dbReference type="Proteomes" id="UP000321764"/>
    </source>
</evidence>
<dbReference type="Pfam" id="PF13469">
    <property type="entry name" value="Sulfotransfer_3"/>
    <property type="match status" value="1"/>
</dbReference>
<dbReference type="PANTHER" id="PTHR12788">
    <property type="entry name" value="PROTEIN-TYROSINE SULFOTRANSFERASE 2"/>
    <property type="match status" value="1"/>
</dbReference>
<gene>
    <name evidence="3" type="ORF">FME95_06605</name>
</gene>
<feature type="repeat" description="TPR" evidence="2">
    <location>
        <begin position="112"/>
        <end position="145"/>
    </location>
</feature>
<dbReference type="GO" id="GO:0008476">
    <property type="term" value="F:protein-tyrosine sulfotransferase activity"/>
    <property type="evidence" value="ECO:0007669"/>
    <property type="project" value="InterPro"/>
</dbReference>
<dbReference type="InterPro" id="IPR019734">
    <property type="entry name" value="TPR_rpt"/>
</dbReference>
<dbReference type="EMBL" id="VKAD01000001">
    <property type="protein sequence ID" value="TXR54202.1"/>
    <property type="molecule type" value="Genomic_DNA"/>
</dbReference>
<dbReference type="Gene3D" id="1.25.40.10">
    <property type="entry name" value="Tetratricopeptide repeat domain"/>
    <property type="match status" value="1"/>
</dbReference>
<reference evidence="3 4" key="1">
    <citation type="submission" date="2019-07" db="EMBL/GenBank/DDBJ databases">
        <title>Reinekea sp. strain SSH23 genome sequencing and assembly.</title>
        <authorList>
            <person name="Kim I."/>
        </authorList>
    </citation>
    <scope>NUCLEOTIDE SEQUENCE [LARGE SCALE GENOMIC DNA]</scope>
    <source>
        <strain evidence="3 4">SSH23</strain>
    </source>
</reference>
<sequence length="562" mass="64261">MTEAAAQQTINLALQKAENLEKSGEVGLAKTLYEHLVKTLPHVHQAWYRLGVIAENNNQLKEAAKLISNASLAKPDNFLYHRELNRIYLVIGDIEKAIISGEQATATNPKDSSSFYYYGAALQSNNDTKSAITAFTKAIKLNPQLAQGFYNLGVCYGSINDFKNAEKNYLKSLSINPNSTTVVYNLAGTYLENGNTDAAIQRFNDILNIQPDHMESHFNLSRLKKYSGNSDKHFEILKSLSREISRYSPKEQAHYWLSIGKAYEDTADIESAFEAFQTANKTYRKTFTYDTKNTKTLTSELQKIPLIKPDNQNSASNHSPIFIVGMPRSGSTLIEQILDSHSRVSGLGEIPDFQKSINTVLSKKGINYLEFLKSATNEDLNLIGEQYINSIKYKNSVSERLVNKLPNNIFNVALIYKIFPNAKIIHSLRDPMDTCMSNYKLLFNEPQPFAYDMEELGVYCRILDNLGLYWSNNLPDNFYYRIEYESLVNNLENEAKKLIDFCELEWEQNCVKFYNHKRKVKTASQHQVTKPIYTTSIKSWKKYEPYIQPMIDAYNTEIDYNL</sequence>
<dbReference type="SUPFAM" id="SSF48452">
    <property type="entry name" value="TPR-like"/>
    <property type="match status" value="1"/>
</dbReference>
<keyword evidence="4" id="KW-1185">Reference proteome</keyword>
<keyword evidence="1" id="KW-0808">Transferase</keyword>
<keyword evidence="2" id="KW-0802">TPR repeat</keyword>
<proteinExistence type="predicted"/>